<dbReference type="Pfam" id="PF04341">
    <property type="entry name" value="DUF485"/>
    <property type="match status" value="1"/>
</dbReference>
<accession>A0ABT9U8X8</accession>
<evidence type="ECO:0000256" key="1">
    <source>
        <dbReference type="SAM" id="Phobius"/>
    </source>
</evidence>
<evidence type="ECO:0000313" key="3">
    <source>
        <dbReference type="Proteomes" id="UP001229346"/>
    </source>
</evidence>
<dbReference type="PANTHER" id="PTHR38441:SF1">
    <property type="entry name" value="MEMBRANE PROTEIN"/>
    <property type="match status" value="1"/>
</dbReference>
<gene>
    <name evidence="2" type="ORF">J2T15_005581</name>
</gene>
<dbReference type="RefSeq" id="WP_307208138.1">
    <property type="nucleotide sequence ID" value="NZ_JAUSSU010000015.1"/>
</dbReference>
<feature type="transmembrane region" description="Helical" evidence="1">
    <location>
        <begin position="32"/>
        <end position="53"/>
    </location>
</feature>
<sequence length="112" mass="12943">MEGIALRKNPLTYSDVARSELFRKLMAKKKRFIISMTLFYLAFYFTLPVLTSYSEVLNNKAVGSISWAWIFAFTQFIMTWALCSLYSRKSKTFDALCEEIKDQVQGAEREAG</sequence>
<proteinExistence type="predicted"/>
<keyword evidence="1" id="KW-1133">Transmembrane helix</keyword>
<dbReference type="PANTHER" id="PTHR38441">
    <property type="entry name" value="INTEGRAL MEMBRANE PROTEIN-RELATED"/>
    <property type="match status" value="1"/>
</dbReference>
<dbReference type="InterPro" id="IPR007436">
    <property type="entry name" value="DUF485"/>
</dbReference>
<protein>
    <submittedName>
        <fullName evidence="2">Uncharacterized membrane protein (DUF485 family)</fullName>
    </submittedName>
</protein>
<organism evidence="2 3">
    <name type="scientific">Paenibacillus harenae</name>
    <dbReference type="NCBI Taxonomy" id="306543"/>
    <lineage>
        <taxon>Bacteria</taxon>
        <taxon>Bacillati</taxon>
        <taxon>Bacillota</taxon>
        <taxon>Bacilli</taxon>
        <taxon>Bacillales</taxon>
        <taxon>Paenibacillaceae</taxon>
        <taxon>Paenibacillus</taxon>
    </lineage>
</organism>
<dbReference type="EMBL" id="JAUSSU010000015">
    <property type="protein sequence ID" value="MDQ0116105.1"/>
    <property type="molecule type" value="Genomic_DNA"/>
</dbReference>
<dbReference type="Proteomes" id="UP001229346">
    <property type="component" value="Unassembled WGS sequence"/>
</dbReference>
<reference evidence="2 3" key="1">
    <citation type="submission" date="2023-07" db="EMBL/GenBank/DDBJ databases">
        <title>Sorghum-associated microbial communities from plants grown in Nebraska, USA.</title>
        <authorList>
            <person name="Schachtman D."/>
        </authorList>
    </citation>
    <scope>NUCLEOTIDE SEQUENCE [LARGE SCALE GENOMIC DNA]</scope>
    <source>
        <strain evidence="2 3">CC482</strain>
    </source>
</reference>
<keyword evidence="1" id="KW-0812">Transmembrane</keyword>
<keyword evidence="1" id="KW-0472">Membrane</keyword>
<comment type="caution">
    <text evidence="2">The sequence shown here is derived from an EMBL/GenBank/DDBJ whole genome shotgun (WGS) entry which is preliminary data.</text>
</comment>
<feature type="transmembrane region" description="Helical" evidence="1">
    <location>
        <begin position="65"/>
        <end position="86"/>
    </location>
</feature>
<keyword evidence="3" id="KW-1185">Reference proteome</keyword>
<name>A0ABT9U8X8_PAEHA</name>
<evidence type="ECO:0000313" key="2">
    <source>
        <dbReference type="EMBL" id="MDQ0116105.1"/>
    </source>
</evidence>